<sequence length="413" mass="46482">MADQLPFQEAIDFLKGKVNLPTRRYDDVMRQGQVRGFTVAGVTRDDMLSDFMAAVLKARSQGTGFNEFRKDFDAIVDRTGWAFNAKGATEEERRDWRARIIYTTNMRTSYMAGRWAQLTDPDVLKYRPYLQYVHSGALHPRRQHLAWDGLVLATEDPAWKIMYPPNGWGWGCGCDVKALSKRDLSRLGKDGPDPAPDLNPYESVDPRTGVPEVRYPGIDRGWDYNVGEEWQTGIVPTELRKPLPAVGATIHENLPPLPAPARAKPDDILPADLEPQAYVNAFLTRFGLQGNEAGYYRDASGGLIVIDKAMFEQRMPDGTVVGLKSGKRGRGQYAGLLADAIQSPDEIWVDWAAVKSGIVLRRAYLKRVLLPDGKSLFVRFEWTKMGWTAITGFDSTDAYIEGYRRGALLYRKK</sequence>
<dbReference type="InterPro" id="IPR041110">
    <property type="entry name" value="PBECR2"/>
</dbReference>
<accession>A0AAE2RBX7</accession>
<comment type="caution">
    <text evidence="4">The sequence shown here is derived from an EMBL/GenBank/DDBJ whole genome shotgun (WGS) entry which is preliminary data.</text>
</comment>
<feature type="domain" description="Phage head morphogenesis" evidence="2">
    <location>
        <begin position="54"/>
        <end position="175"/>
    </location>
</feature>
<evidence type="ECO:0000259" key="2">
    <source>
        <dbReference type="Pfam" id="PF04233"/>
    </source>
</evidence>
<dbReference type="InterPro" id="IPR006528">
    <property type="entry name" value="Phage_head_morphogenesis_dom"/>
</dbReference>
<name>A0AAE2RBX7_AGRVI</name>
<evidence type="ECO:0000313" key="4">
    <source>
        <dbReference type="EMBL" id="MBF2715491.1"/>
    </source>
</evidence>
<evidence type="ECO:0000313" key="5">
    <source>
        <dbReference type="Proteomes" id="UP000655037"/>
    </source>
</evidence>
<dbReference type="RefSeq" id="WP_194416640.1">
    <property type="nucleotide sequence ID" value="NZ_JACXXJ020000005.1"/>
</dbReference>
<organism evidence="4 5">
    <name type="scientific">Agrobacterium vitis</name>
    <name type="common">Rhizobium vitis</name>
    <dbReference type="NCBI Taxonomy" id="373"/>
    <lineage>
        <taxon>Bacteria</taxon>
        <taxon>Pseudomonadati</taxon>
        <taxon>Pseudomonadota</taxon>
        <taxon>Alphaproteobacteria</taxon>
        <taxon>Hyphomicrobiales</taxon>
        <taxon>Rhizobiaceae</taxon>
        <taxon>Rhizobium/Agrobacterium group</taxon>
        <taxon>Agrobacterium</taxon>
    </lineage>
</organism>
<feature type="domain" description="Phage-Barnase-EndoU-ColicinE5/D-RelE like nuclease 2" evidence="3">
    <location>
        <begin position="281"/>
        <end position="411"/>
    </location>
</feature>
<dbReference type="AlphaFoldDB" id="A0AAE2RBX7"/>
<evidence type="ECO:0008006" key="6">
    <source>
        <dbReference type="Google" id="ProtNLM"/>
    </source>
</evidence>
<proteinExistence type="predicted"/>
<dbReference type="EMBL" id="JACXXJ020000005">
    <property type="protein sequence ID" value="MBF2715491.1"/>
    <property type="molecule type" value="Genomic_DNA"/>
</dbReference>
<dbReference type="Pfam" id="PF04233">
    <property type="entry name" value="Phage_Mu_F"/>
    <property type="match status" value="1"/>
</dbReference>
<protein>
    <recommendedName>
        <fullName evidence="6">Phage head morphogenesis domain-containing protein</fullName>
    </recommendedName>
</protein>
<dbReference type="Pfam" id="PF18810">
    <property type="entry name" value="PBECR2"/>
    <property type="match status" value="1"/>
</dbReference>
<dbReference type="Proteomes" id="UP000655037">
    <property type="component" value="Unassembled WGS sequence"/>
</dbReference>
<gene>
    <name evidence="4" type="ORF">IEI95_014825</name>
</gene>
<evidence type="ECO:0000256" key="1">
    <source>
        <dbReference type="SAM" id="MobiDB-lite"/>
    </source>
</evidence>
<feature type="region of interest" description="Disordered" evidence="1">
    <location>
        <begin position="185"/>
        <end position="210"/>
    </location>
</feature>
<evidence type="ECO:0000259" key="3">
    <source>
        <dbReference type="Pfam" id="PF18810"/>
    </source>
</evidence>
<reference evidence="4" key="1">
    <citation type="submission" date="2020-11" db="EMBL/GenBank/DDBJ databases">
        <title>Agrobacterium vitis strain K377 genome.</title>
        <authorList>
            <person name="Xi H."/>
        </authorList>
    </citation>
    <scope>NUCLEOTIDE SEQUENCE</scope>
    <source>
        <strain evidence="4">K377</strain>
    </source>
</reference>